<comment type="subcellular location">
    <subcellularLocation>
        <location evidence="1">Membrane</location>
        <topology evidence="1">Multi-pass membrane protein</topology>
    </subcellularLocation>
</comment>
<dbReference type="PANTHER" id="PTHR10924">
    <property type="entry name" value="MAJOR FACILITATOR SUPERFAMILY PROTEIN-RELATED"/>
    <property type="match status" value="1"/>
</dbReference>
<keyword evidence="2 5" id="KW-0812">Transmembrane</keyword>
<dbReference type="Gene3D" id="1.20.1250.20">
    <property type="entry name" value="MFS general substrate transporter like domains"/>
    <property type="match status" value="1"/>
</dbReference>
<feature type="transmembrane region" description="Helical" evidence="5">
    <location>
        <begin position="20"/>
        <end position="42"/>
    </location>
</feature>
<evidence type="ECO:0000256" key="4">
    <source>
        <dbReference type="ARBA" id="ARBA00023136"/>
    </source>
</evidence>
<evidence type="ECO:0000313" key="6">
    <source>
        <dbReference type="EMBL" id="JAV79442.1"/>
    </source>
</evidence>
<organism evidence="6">
    <name type="scientific">Photinus pyralis</name>
    <name type="common">Common eastern firefly</name>
    <name type="synonym">Lampyris pyralis</name>
    <dbReference type="NCBI Taxonomy" id="7054"/>
    <lineage>
        <taxon>Eukaryota</taxon>
        <taxon>Metazoa</taxon>
        <taxon>Ecdysozoa</taxon>
        <taxon>Arthropoda</taxon>
        <taxon>Hexapoda</taxon>
        <taxon>Insecta</taxon>
        <taxon>Pterygota</taxon>
        <taxon>Neoptera</taxon>
        <taxon>Endopterygota</taxon>
        <taxon>Coleoptera</taxon>
        <taxon>Polyphaga</taxon>
        <taxon>Elateriformia</taxon>
        <taxon>Elateroidea</taxon>
        <taxon>Lampyridae</taxon>
        <taxon>Lampyrinae</taxon>
        <taxon>Photinus</taxon>
    </lineage>
</organism>
<sequence>MTILTMTVFTVTFKMHIISVYVSMGLLGFYLGAQWALSFEIVAEITFPEPEGIAVALLNGFGQALAIPLTYLYSTLFYQANVVWANTAITILANVAFVAMLCMPMELRRKAANLKEKEQKSVHCN</sequence>
<dbReference type="AlphaFoldDB" id="A0A1Y1M0P5"/>
<dbReference type="GO" id="GO:0097037">
    <property type="term" value="P:heme export"/>
    <property type="evidence" value="ECO:0007669"/>
    <property type="project" value="TreeGrafter"/>
</dbReference>
<evidence type="ECO:0000256" key="2">
    <source>
        <dbReference type="ARBA" id="ARBA00022692"/>
    </source>
</evidence>
<dbReference type="EMBL" id="GEZM01042962">
    <property type="protein sequence ID" value="JAV79442.1"/>
    <property type="molecule type" value="Transcribed_RNA"/>
</dbReference>
<protein>
    <recommendedName>
        <fullName evidence="7">Major facilitator superfamily (MFS) profile domain-containing protein</fullName>
    </recommendedName>
</protein>
<reference evidence="6" key="1">
    <citation type="journal article" date="2016" name="Sci. Rep.">
        <title>Molecular characterization of firefly nuptial gifts: a multi-omics approach sheds light on postcopulatory sexual selection.</title>
        <authorList>
            <person name="Al-Wathiqui N."/>
            <person name="Fallon T.R."/>
            <person name="South A."/>
            <person name="Weng J.K."/>
            <person name="Lewis S.M."/>
        </authorList>
    </citation>
    <scope>NUCLEOTIDE SEQUENCE</scope>
</reference>
<keyword evidence="4 5" id="KW-0472">Membrane</keyword>
<evidence type="ECO:0000256" key="5">
    <source>
        <dbReference type="SAM" id="Phobius"/>
    </source>
</evidence>
<keyword evidence="3 5" id="KW-1133">Transmembrane helix</keyword>
<proteinExistence type="predicted"/>
<dbReference type="InterPro" id="IPR036259">
    <property type="entry name" value="MFS_trans_sf"/>
</dbReference>
<accession>A0A1Y1M0P5</accession>
<dbReference type="GO" id="GO:0020037">
    <property type="term" value="F:heme binding"/>
    <property type="evidence" value="ECO:0007669"/>
    <property type="project" value="TreeGrafter"/>
</dbReference>
<evidence type="ECO:0000256" key="3">
    <source>
        <dbReference type="ARBA" id="ARBA00022989"/>
    </source>
</evidence>
<dbReference type="InterPro" id="IPR049680">
    <property type="entry name" value="FLVCR1-2_SLC49-like"/>
</dbReference>
<dbReference type="SUPFAM" id="SSF103473">
    <property type="entry name" value="MFS general substrate transporter"/>
    <property type="match status" value="1"/>
</dbReference>
<dbReference type="GO" id="GO:0015232">
    <property type="term" value="F:heme transmembrane transporter activity"/>
    <property type="evidence" value="ECO:0007669"/>
    <property type="project" value="TreeGrafter"/>
</dbReference>
<name>A0A1Y1M0P5_PHOPY</name>
<evidence type="ECO:0000256" key="1">
    <source>
        <dbReference type="ARBA" id="ARBA00004141"/>
    </source>
</evidence>
<feature type="transmembrane region" description="Helical" evidence="5">
    <location>
        <begin position="82"/>
        <end position="103"/>
    </location>
</feature>
<dbReference type="GO" id="GO:0016020">
    <property type="term" value="C:membrane"/>
    <property type="evidence" value="ECO:0007669"/>
    <property type="project" value="UniProtKB-SubCell"/>
</dbReference>
<dbReference type="PANTHER" id="PTHR10924:SF4">
    <property type="entry name" value="GH15861P"/>
    <property type="match status" value="1"/>
</dbReference>
<evidence type="ECO:0008006" key="7">
    <source>
        <dbReference type="Google" id="ProtNLM"/>
    </source>
</evidence>
<feature type="transmembrane region" description="Helical" evidence="5">
    <location>
        <begin position="54"/>
        <end position="76"/>
    </location>
</feature>